<evidence type="ECO:0000256" key="1">
    <source>
        <dbReference type="ARBA" id="ARBA00011975"/>
    </source>
</evidence>
<keyword evidence="2" id="KW-0489">Methyltransferase</keyword>
<dbReference type="Gene3D" id="3.90.120.10">
    <property type="entry name" value="DNA Methylase, subunit A, domain 2"/>
    <property type="match status" value="1"/>
</dbReference>
<keyword evidence="3" id="KW-0808">Transferase</keyword>
<dbReference type="Gene3D" id="3.40.50.150">
    <property type="entry name" value="Vaccinia Virus protein VP39"/>
    <property type="match status" value="1"/>
</dbReference>
<proteinExistence type="predicted"/>
<organism evidence="5 6">
    <name type="scientific">Haloarcula argentinensis</name>
    <dbReference type="NCBI Taxonomy" id="43776"/>
    <lineage>
        <taxon>Archaea</taxon>
        <taxon>Methanobacteriati</taxon>
        <taxon>Methanobacteriota</taxon>
        <taxon>Stenosarchaea group</taxon>
        <taxon>Halobacteria</taxon>
        <taxon>Halobacteriales</taxon>
        <taxon>Haloarculaceae</taxon>
        <taxon>Haloarcula</taxon>
    </lineage>
</organism>
<dbReference type="SUPFAM" id="SSF53335">
    <property type="entry name" value="S-adenosyl-L-methionine-dependent methyltransferases"/>
    <property type="match status" value="1"/>
</dbReference>
<gene>
    <name evidence="5" type="ORF">GCM10009006_36780</name>
</gene>
<sequence length="463" mass="51749">MAVPQPTRTVLEETVDLVGVNHWERAIETHAANHPWARHFHDDIQNVNPREVFDERNPTVTILSGGIECTHWSAARGGKPVDEQQRMPAWDFLTWVQKLRPEHVLVENVPEFRSWGPVDEDDQPTRNGETFDQWINSFHSLGYSLNWTVLNAADYGDPTSRERLFIMATREGRPTFPDPTHTEDGHGDTEKWRPAAEIIDWSDPGGSIWTRDLHDARKRPLKNSTVQRIAEGLRRHCDDRLAPFANVLEHIGRDDVKQLRQQVVPAVYSQVAAQALDQPFLVACPSRSTVAGDEQSDQYLLRQQTGGTQPAADAELLPTISAAGSIAVVESEGLVMPRNTGEYPVSPSIQPFIDDYEGPAASLADPLGTVTSRDRFALCVPELYPWGLDVRYRMLQPRELKQAQGFPQDYEIRGNKTETTEQIGNAVPVTLAQRLVESLLSGSEPALTDYVDSEPATVMAGDD</sequence>
<dbReference type="PANTHER" id="PTHR10629">
    <property type="entry name" value="CYTOSINE-SPECIFIC METHYLTRANSFERASE"/>
    <property type="match status" value="1"/>
</dbReference>
<dbReference type="PANTHER" id="PTHR10629:SF52">
    <property type="entry name" value="DNA (CYTOSINE-5)-METHYLTRANSFERASE 1"/>
    <property type="match status" value="1"/>
</dbReference>
<dbReference type="EC" id="2.1.1.37" evidence="1"/>
<evidence type="ECO:0000313" key="6">
    <source>
        <dbReference type="Proteomes" id="UP000656367"/>
    </source>
</evidence>
<dbReference type="InterPro" id="IPR029063">
    <property type="entry name" value="SAM-dependent_MTases_sf"/>
</dbReference>
<reference evidence="5" key="1">
    <citation type="journal article" date="2014" name="Int. J. Syst. Evol. Microbiol.">
        <title>Complete genome sequence of Corynebacterium casei LMG S-19264T (=DSM 44701T), isolated from a smear-ripened cheese.</title>
        <authorList>
            <consortium name="US DOE Joint Genome Institute (JGI-PGF)"/>
            <person name="Walter F."/>
            <person name="Albersmeier A."/>
            <person name="Kalinowski J."/>
            <person name="Ruckert C."/>
        </authorList>
    </citation>
    <scope>NUCLEOTIDE SEQUENCE</scope>
    <source>
        <strain evidence="5">JCM 15759</strain>
    </source>
</reference>
<dbReference type="PROSITE" id="PS51679">
    <property type="entry name" value="SAM_MT_C5"/>
    <property type="match status" value="1"/>
</dbReference>
<dbReference type="InterPro" id="IPR001525">
    <property type="entry name" value="C5_MeTfrase"/>
</dbReference>
<dbReference type="GO" id="GO:0003677">
    <property type="term" value="F:DNA binding"/>
    <property type="evidence" value="ECO:0007669"/>
    <property type="project" value="TreeGrafter"/>
</dbReference>
<evidence type="ECO:0000256" key="4">
    <source>
        <dbReference type="ARBA" id="ARBA00022691"/>
    </source>
</evidence>
<dbReference type="Pfam" id="PF00145">
    <property type="entry name" value="DNA_methylase"/>
    <property type="match status" value="2"/>
</dbReference>
<evidence type="ECO:0000256" key="2">
    <source>
        <dbReference type="ARBA" id="ARBA00022603"/>
    </source>
</evidence>
<dbReference type="Proteomes" id="UP000656367">
    <property type="component" value="Unassembled WGS sequence"/>
</dbReference>
<protein>
    <recommendedName>
        <fullName evidence="1">DNA (cytosine-5-)-methyltransferase</fullName>
        <ecNumber evidence="1">2.1.1.37</ecNumber>
    </recommendedName>
</protein>
<reference evidence="5" key="2">
    <citation type="submission" date="2020-09" db="EMBL/GenBank/DDBJ databases">
        <authorList>
            <person name="Sun Q."/>
            <person name="Ohkuma M."/>
        </authorList>
    </citation>
    <scope>NUCLEOTIDE SEQUENCE</scope>
    <source>
        <strain evidence="5">JCM 15759</strain>
    </source>
</reference>
<dbReference type="GO" id="GO:0032259">
    <property type="term" value="P:methylation"/>
    <property type="evidence" value="ECO:0007669"/>
    <property type="project" value="UniProtKB-KW"/>
</dbReference>
<name>A0A830FWJ9_HALAR</name>
<evidence type="ECO:0000256" key="3">
    <source>
        <dbReference type="ARBA" id="ARBA00022679"/>
    </source>
</evidence>
<dbReference type="InterPro" id="IPR050390">
    <property type="entry name" value="C5-Methyltransferase"/>
</dbReference>
<comment type="caution">
    <text evidence="5">The sequence shown here is derived from an EMBL/GenBank/DDBJ whole genome shotgun (WGS) entry which is preliminary data.</text>
</comment>
<accession>A0A830FWJ9</accession>
<keyword evidence="4" id="KW-0949">S-adenosyl-L-methionine</keyword>
<dbReference type="EMBL" id="BMON01000009">
    <property type="protein sequence ID" value="GGM52262.1"/>
    <property type="molecule type" value="Genomic_DNA"/>
</dbReference>
<dbReference type="AlphaFoldDB" id="A0A830FWJ9"/>
<dbReference type="GO" id="GO:0003886">
    <property type="term" value="F:DNA (cytosine-5-)-methyltransferase activity"/>
    <property type="evidence" value="ECO:0007669"/>
    <property type="project" value="UniProtKB-EC"/>
</dbReference>
<dbReference type="GO" id="GO:0044027">
    <property type="term" value="P:negative regulation of gene expression via chromosomal CpG island methylation"/>
    <property type="evidence" value="ECO:0007669"/>
    <property type="project" value="TreeGrafter"/>
</dbReference>
<evidence type="ECO:0000313" key="5">
    <source>
        <dbReference type="EMBL" id="GGM52262.1"/>
    </source>
</evidence>